<comment type="caution">
    <text evidence="1">The sequence shown here is derived from an EMBL/GenBank/DDBJ whole genome shotgun (WGS) entry which is preliminary data.</text>
</comment>
<keyword evidence="2" id="KW-1185">Reference proteome</keyword>
<gene>
    <name evidence="1" type="ORF">TWF694_001436</name>
</gene>
<evidence type="ECO:0000313" key="1">
    <source>
        <dbReference type="EMBL" id="KAK6544751.1"/>
    </source>
</evidence>
<evidence type="ECO:0000313" key="2">
    <source>
        <dbReference type="Proteomes" id="UP001365542"/>
    </source>
</evidence>
<dbReference type="AlphaFoldDB" id="A0AAV9XT24"/>
<dbReference type="EMBL" id="JAVHJO010000001">
    <property type="protein sequence ID" value="KAK6544751.1"/>
    <property type="molecule type" value="Genomic_DNA"/>
</dbReference>
<proteinExistence type="predicted"/>
<protein>
    <submittedName>
        <fullName evidence="1">Uncharacterized protein</fullName>
    </submittedName>
</protein>
<name>A0AAV9XT24_9PEZI</name>
<accession>A0AAV9XT24</accession>
<dbReference type="Proteomes" id="UP001365542">
    <property type="component" value="Unassembled WGS sequence"/>
</dbReference>
<reference evidence="1 2" key="1">
    <citation type="submission" date="2019-10" db="EMBL/GenBank/DDBJ databases">
        <authorList>
            <person name="Palmer J.M."/>
        </authorList>
    </citation>
    <scope>NUCLEOTIDE SEQUENCE [LARGE SCALE GENOMIC DNA]</scope>
    <source>
        <strain evidence="1 2">TWF694</strain>
    </source>
</reference>
<sequence length="427" mass="48480">MENTHQNKSDVPHLSLAMKADPWLSTTLPYYIDVSIRREDSDDRSCIFRWSPHIDGFSTPGFQILHHGTDGSTKKIEVDHSGLMAKDETLLVNGRNQFLWELKPGAEINLKTTLPENYHRCLMPGNRYEVVWPGAKIALWDWGTIRDHLNKELKPRSLLPGGEPMLTIPEGSRISLTVKKEAIHWPDREVSEKRNGFMMANLQEQQWRLQKQSLRGVSPPPIDPSERIPGAPIIRVELECPSTVTRNEVFDVVVKVTYDGIANIHEQQQVARPITFHTYAFEALNGPREGFRLKRRSKVDSTEWEPCELDGGTGFMIADEPDVSVHVGEDENFVTLEPGHSWTTARRLQGERWTSLPAGVVVGDMFRCRFKGTTVDWWDWGSRDEHINTVVKLPCWITGKVTDPAHNEGRPELLVPASDVVEFTVVG</sequence>
<organism evidence="1 2">
    <name type="scientific">Orbilia ellipsospora</name>
    <dbReference type="NCBI Taxonomy" id="2528407"/>
    <lineage>
        <taxon>Eukaryota</taxon>
        <taxon>Fungi</taxon>
        <taxon>Dikarya</taxon>
        <taxon>Ascomycota</taxon>
        <taxon>Pezizomycotina</taxon>
        <taxon>Orbiliomycetes</taxon>
        <taxon>Orbiliales</taxon>
        <taxon>Orbiliaceae</taxon>
        <taxon>Orbilia</taxon>
    </lineage>
</organism>